<protein>
    <recommendedName>
        <fullName evidence="3">pyruvate dehydrogenase (acetyl-transferring)</fullName>
        <ecNumber evidence="3">1.2.4.1</ecNumber>
    </recommendedName>
</protein>
<dbReference type="Gene3D" id="3.40.50.970">
    <property type="match status" value="1"/>
</dbReference>
<dbReference type="Proteomes" id="UP000835052">
    <property type="component" value="Unassembled WGS sequence"/>
</dbReference>
<evidence type="ECO:0000256" key="5">
    <source>
        <dbReference type="ARBA" id="ARBA00022946"/>
    </source>
</evidence>
<dbReference type="OrthoDB" id="10256198at2759"/>
<dbReference type="InterPro" id="IPR050642">
    <property type="entry name" value="PDH_E1_Alpha_Subunit"/>
</dbReference>
<keyword evidence="6" id="KW-0560">Oxidoreductase</keyword>
<dbReference type="SUPFAM" id="SSF52518">
    <property type="entry name" value="Thiamin diphosphate-binding fold (THDP-binding)"/>
    <property type="match status" value="1"/>
</dbReference>
<evidence type="ECO:0000256" key="6">
    <source>
        <dbReference type="ARBA" id="ARBA00023002"/>
    </source>
</evidence>
<accession>A0A8S1HLZ0</accession>
<dbReference type="CDD" id="cd02000">
    <property type="entry name" value="TPP_E1_PDC_ADC_BCADC"/>
    <property type="match status" value="1"/>
</dbReference>
<feature type="domain" description="Dehydrogenase E1 component" evidence="8">
    <location>
        <begin position="59"/>
        <end position="351"/>
    </location>
</feature>
<dbReference type="GO" id="GO:0004739">
    <property type="term" value="F:pyruvate dehydrogenase (acetyl-transferring) activity"/>
    <property type="evidence" value="ECO:0007669"/>
    <property type="project" value="UniProtKB-EC"/>
</dbReference>
<name>A0A8S1HLZ0_9PELO</name>
<dbReference type="PANTHER" id="PTHR11516:SF60">
    <property type="entry name" value="PYRUVATE DEHYDROGENASE E1 COMPONENT SUBUNIT ALPHA"/>
    <property type="match status" value="1"/>
</dbReference>
<dbReference type="InterPro" id="IPR029061">
    <property type="entry name" value="THDP-binding"/>
</dbReference>
<comment type="subcellular location">
    <subcellularLocation>
        <location evidence="2">Mitochondrion matrix</location>
    </subcellularLocation>
</comment>
<organism evidence="9 10">
    <name type="scientific">Caenorhabditis auriculariae</name>
    <dbReference type="NCBI Taxonomy" id="2777116"/>
    <lineage>
        <taxon>Eukaryota</taxon>
        <taxon>Metazoa</taxon>
        <taxon>Ecdysozoa</taxon>
        <taxon>Nematoda</taxon>
        <taxon>Chromadorea</taxon>
        <taxon>Rhabditida</taxon>
        <taxon>Rhabditina</taxon>
        <taxon>Rhabditomorpha</taxon>
        <taxon>Rhabditoidea</taxon>
        <taxon>Rhabditidae</taxon>
        <taxon>Peloderinae</taxon>
        <taxon>Caenorhabditis</taxon>
    </lineage>
</organism>
<keyword evidence="10" id="KW-1185">Reference proteome</keyword>
<dbReference type="Pfam" id="PF00676">
    <property type="entry name" value="E1_dh"/>
    <property type="match status" value="1"/>
</dbReference>
<dbReference type="GO" id="GO:0005759">
    <property type="term" value="C:mitochondrial matrix"/>
    <property type="evidence" value="ECO:0007669"/>
    <property type="project" value="UniProtKB-SubCell"/>
</dbReference>
<comment type="caution">
    <text evidence="9">The sequence shown here is derived from an EMBL/GenBank/DDBJ whole genome shotgun (WGS) entry which is preliminary data.</text>
</comment>
<dbReference type="EC" id="1.2.4.1" evidence="3"/>
<dbReference type="AlphaFoldDB" id="A0A8S1HLZ0"/>
<evidence type="ECO:0000256" key="3">
    <source>
        <dbReference type="ARBA" id="ARBA00012281"/>
    </source>
</evidence>
<evidence type="ECO:0000256" key="4">
    <source>
        <dbReference type="ARBA" id="ARBA00022553"/>
    </source>
</evidence>
<dbReference type="FunFam" id="3.40.50.970:FF:000013">
    <property type="entry name" value="Pyruvate dehydrogenase E1 component subunit alpha"/>
    <property type="match status" value="1"/>
</dbReference>
<evidence type="ECO:0000256" key="2">
    <source>
        <dbReference type="ARBA" id="ARBA00004305"/>
    </source>
</evidence>
<evidence type="ECO:0000256" key="1">
    <source>
        <dbReference type="ARBA" id="ARBA00001964"/>
    </source>
</evidence>
<keyword evidence="5" id="KW-0809">Transit peptide</keyword>
<sequence length="393" mass="44062">MAFTIRQIRIGVQRRLFQQKRLVSEVKFTIPPFKLHKIKNGPSTTVTLKKDEALQIYDNMKMIREMEDAGMKLYKEKKIHGFCHLYSGQEASAVGFNSAMDVDDAATTSYRCHGWAYLLGATVTEILAEMTGKVSGIANGKGGSMHMHTKRFFGGNAIVGSQTSLGTGVAFSFKYRNMKNVAVTCFSDGSANQGQLYESMNMAQLWKLPVVYVCENNGWAMTTKSNKSAAQPDYYTRGDYIPGIRVDARDVLATREALRWAKEHCNAGRGPVLLESVMFRFYGHSMGHPSLEPFTPEELEGIRRDHDPILLFKKRIIDAKLVNEAEIAAIDANVRKVVDKAVVAATTDKELPEEAVYADVYHNTAPFRMQGLTSRDYIVPKYTTTREIIKSQK</sequence>
<keyword evidence="7" id="KW-0786">Thiamine pyrophosphate</keyword>
<proteinExistence type="predicted"/>
<dbReference type="GO" id="GO:0006086">
    <property type="term" value="P:pyruvate decarboxylation to acetyl-CoA"/>
    <property type="evidence" value="ECO:0007669"/>
    <property type="project" value="TreeGrafter"/>
</dbReference>
<keyword evidence="4" id="KW-0597">Phosphoprotein</keyword>
<evidence type="ECO:0000313" key="9">
    <source>
        <dbReference type="EMBL" id="CAD6196071.1"/>
    </source>
</evidence>
<dbReference type="PANTHER" id="PTHR11516">
    <property type="entry name" value="PYRUVATE DEHYDROGENASE E1 COMPONENT, ALPHA SUBUNIT BACTERIAL AND ORGANELLAR"/>
    <property type="match status" value="1"/>
</dbReference>
<dbReference type="InterPro" id="IPR001017">
    <property type="entry name" value="DH_E1"/>
</dbReference>
<evidence type="ECO:0000313" key="10">
    <source>
        <dbReference type="Proteomes" id="UP000835052"/>
    </source>
</evidence>
<dbReference type="EMBL" id="CAJGYM010000066">
    <property type="protein sequence ID" value="CAD6196071.1"/>
    <property type="molecule type" value="Genomic_DNA"/>
</dbReference>
<comment type="cofactor">
    <cofactor evidence="1">
        <name>thiamine diphosphate</name>
        <dbReference type="ChEBI" id="CHEBI:58937"/>
    </cofactor>
</comment>
<evidence type="ECO:0000259" key="8">
    <source>
        <dbReference type="Pfam" id="PF00676"/>
    </source>
</evidence>
<reference evidence="9" key="1">
    <citation type="submission" date="2020-10" db="EMBL/GenBank/DDBJ databases">
        <authorList>
            <person name="Kikuchi T."/>
        </authorList>
    </citation>
    <scope>NUCLEOTIDE SEQUENCE</scope>
    <source>
        <strain evidence="9">NKZ352</strain>
    </source>
</reference>
<gene>
    <name evidence="9" type="ORF">CAUJ_LOCUS11986</name>
</gene>
<evidence type="ECO:0000256" key="7">
    <source>
        <dbReference type="ARBA" id="ARBA00023052"/>
    </source>
</evidence>